<dbReference type="AlphaFoldDB" id="A0A6D2KLH8"/>
<comment type="caution">
    <text evidence="2">The sequence shown here is derived from an EMBL/GenBank/DDBJ whole genome shotgun (WGS) entry which is preliminary data.</text>
</comment>
<dbReference type="Pfam" id="PF08268">
    <property type="entry name" value="FBA_3"/>
    <property type="match status" value="1"/>
</dbReference>
<accession>A0A6D2KLH8</accession>
<dbReference type="PANTHER" id="PTHR31111:SF119">
    <property type="entry name" value="F-BOX DOMAIN-CONTAINING PROTEIN"/>
    <property type="match status" value="1"/>
</dbReference>
<dbReference type="EMBL" id="CACVBM020001385">
    <property type="protein sequence ID" value="CAA7048448.1"/>
    <property type="molecule type" value="Genomic_DNA"/>
</dbReference>
<dbReference type="NCBIfam" id="TIGR01640">
    <property type="entry name" value="F_box_assoc_1"/>
    <property type="match status" value="1"/>
</dbReference>
<feature type="domain" description="F-box associated beta-propeller type 3" evidence="1">
    <location>
        <begin position="40"/>
        <end position="318"/>
    </location>
</feature>
<evidence type="ECO:0000313" key="2">
    <source>
        <dbReference type="EMBL" id="CAA7048448.1"/>
    </source>
</evidence>
<dbReference type="InterPro" id="IPR017451">
    <property type="entry name" value="F-box-assoc_interact_dom"/>
</dbReference>
<protein>
    <recommendedName>
        <fullName evidence="1">F-box associated beta-propeller type 3 domain-containing protein</fullName>
    </recommendedName>
</protein>
<gene>
    <name evidence="2" type="ORF">MERR_LOCUS35683</name>
</gene>
<evidence type="ECO:0000313" key="3">
    <source>
        <dbReference type="Proteomes" id="UP000467841"/>
    </source>
</evidence>
<evidence type="ECO:0000259" key="1">
    <source>
        <dbReference type="Pfam" id="PF08268"/>
    </source>
</evidence>
<dbReference type="PANTHER" id="PTHR31111">
    <property type="entry name" value="BNAA05G37150D PROTEIN-RELATED"/>
    <property type="match status" value="1"/>
</dbReference>
<name>A0A6D2KLH8_9BRAS</name>
<proteinExistence type="predicted"/>
<sequence>MRFRCVSKLWSSITTDPYFKKSFQTQSSKRPSGLLVVGFRESDGFFLSLPQQILQNPNESNGSYTCSQPIDSYRMEHAKHRYPFTIETESVHGLIICFQKPNKPIVWNPSLRKLTPLSKPGKTWKSIRVFLGYDPIEGKHKVVCMPKLTCVQALDECKVLTLGSGSAQEPWRKVETIPNHFPLTGGDHHGFYHARCINGVVYYRAKLGSDRVIIGFDVRSEKFHVITITLPRETQPWRMTLSYNGKLACFGFGGRRGGILHMVVLEDAAKPEWSRHQFSLVPEGATDDVQLIFVGAQSLKMIYINPKRKTFRRIDYSDSLEDFGQRNGLGDWPSALEGFQFISQSH</sequence>
<dbReference type="Proteomes" id="UP000467841">
    <property type="component" value="Unassembled WGS sequence"/>
</dbReference>
<dbReference type="InterPro" id="IPR013187">
    <property type="entry name" value="F-box-assoc_dom_typ3"/>
</dbReference>
<keyword evidence="3" id="KW-1185">Reference proteome</keyword>
<dbReference type="OrthoDB" id="1107590at2759"/>
<organism evidence="2 3">
    <name type="scientific">Microthlaspi erraticum</name>
    <dbReference type="NCBI Taxonomy" id="1685480"/>
    <lineage>
        <taxon>Eukaryota</taxon>
        <taxon>Viridiplantae</taxon>
        <taxon>Streptophyta</taxon>
        <taxon>Embryophyta</taxon>
        <taxon>Tracheophyta</taxon>
        <taxon>Spermatophyta</taxon>
        <taxon>Magnoliopsida</taxon>
        <taxon>eudicotyledons</taxon>
        <taxon>Gunneridae</taxon>
        <taxon>Pentapetalae</taxon>
        <taxon>rosids</taxon>
        <taxon>malvids</taxon>
        <taxon>Brassicales</taxon>
        <taxon>Brassicaceae</taxon>
        <taxon>Coluteocarpeae</taxon>
        <taxon>Microthlaspi</taxon>
    </lineage>
</organism>
<reference evidence="2" key="1">
    <citation type="submission" date="2020-01" db="EMBL/GenBank/DDBJ databases">
        <authorList>
            <person name="Mishra B."/>
        </authorList>
    </citation>
    <scope>NUCLEOTIDE SEQUENCE [LARGE SCALE GENOMIC DNA]</scope>
</reference>